<reference evidence="1" key="1">
    <citation type="submission" date="2012-07" db="EMBL/GenBank/DDBJ databases">
        <authorList>
            <person name="Cummings C."/>
        </authorList>
    </citation>
    <scope>NUCLEOTIDE SEQUENCE</scope>
    <source>
        <strain evidence="1">1330</strain>
    </source>
</reference>
<dbReference type="Proteomes" id="UP000009340">
    <property type="component" value="Unassembled WGS sequence"/>
</dbReference>
<dbReference type="AlphaFoldDB" id="K7ZZS5"/>
<dbReference type="EMBL" id="CAKW01000063">
    <property type="protein sequence ID" value="CCJ72281.1"/>
    <property type="molecule type" value="Genomic_DNA"/>
</dbReference>
<accession>K7ZZS5</accession>
<evidence type="ECO:0000313" key="1">
    <source>
        <dbReference type="EMBL" id="CCJ72281.1"/>
    </source>
</evidence>
<name>K7ZZS5_9ENTR</name>
<comment type="caution">
    <text evidence="1">The sequence shown here is derived from an EMBL/GenBank/DDBJ whole genome shotgun (WGS) entry which is preliminary data.</text>
</comment>
<organism evidence="1 2">
    <name type="scientific">Cronobacter condimenti 1330</name>
    <dbReference type="NCBI Taxonomy" id="1073999"/>
    <lineage>
        <taxon>Bacteria</taxon>
        <taxon>Pseudomonadati</taxon>
        <taxon>Pseudomonadota</taxon>
        <taxon>Gammaproteobacteria</taxon>
        <taxon>Enterobacterales</taxon>
        <taxon>Enterobacteriaceae</taxon>
        <taxon>Cronobacter</taxon>
    </lineage>
</organism>
<protein>
    <submittedName>
        <fullName evidence="1">Uncharacterized protein</fullName>
    </submittedName>
</protein>
<proteinExistence type="predicted"/>
<evidence type="ECO:0000313" key="2">
    <source>
        <dbReference type="Proteomes" id="UP000009340"/>
    </source>
</evidence>
<gene>
    <name evidence="1" type="ORF">BN137_1646</name>
</gene>
<sequence length="40" mass="4729">MLRLFFRKRKTAIAVKMLIQVIVPSPANKSYAELFDYHCE</sequence>